<sequence length="143" mass="15067">MPSNGAIGRSDTARHVHSASAGHVHLSRRNPAVSGGVGGAGSSMALLSIGRLVERRARHSLFHQHMRLARGYDEGLPRVVRRNVAADRPAAGAQGRAMQRAAGIAPLAGQQFDGLFGVGYVADRAGKPDGHFDRPGKPSLDHR</sequence>
<dbReference type="Proteomes" id="UP000046373">
    <property type="component" value="Unassembled WGS sequence"/>
</dbReference>
<dbReference type="EMBL" id="CCNE01000065">
    <property type="protein sequence ID" value="CDX61690.1"/>
    <property type="molecule type" value="Genomic_DNA"/>
</dbReference>
<evidence type="ECO:0000313" key="3">
    <source>
        <dbReference type="EMBL" id="CDX41146.1"/>
    </source>
</evidence>
<evidence type="ECO:0000313" key="6">
    <source>
        <dbReference type="Proteomes" id="UP000046122"/>
    </source>
</evidence>
<feature type="region of interest" description="Disordered" evidence="1">
    <location>
        <begin position="1"/>
        <end position="38"/>
    </location>
</feature>
<evidence type="ECO:0000313" key="5">
    <source>
        <dbReference type="Proteomes" id="UP000045285"/>
    </source>
</evidence>
<dbReference type="Proteomes" id="UP000046122">
    <property type="component" value="Unassembled WGS sequence"/>
</dbReference>
<dbReference type="EMBL" id="CCNB01000026">
    <property type="protein sequence ID" value="CDX41146.1"/>
    <property type="molecule type" value="Genomic_DNA"/>
</dbReference>
<protein>
    <submittedName>
        <fullName evidence="4">Uncharacterized protein</fullName>
    </submittedName>
</protein>
<evidence type="ECO:0000313" key="7">
    <source>
        <dbReference type="Proteomes" id="UP000046373"/>
    </source>
</evidence>
<proteinExistence type="predicted"/>
<dbReference type="AlphaFoldDB" id="A0A090GVX4"/>
<dbReference type="Proteomes" id="UP000045285">
    <property type="component" value="Unassembled WGS sequence"/>
</dbReference>
<evidence type="ECO:0000313" key="2">
    <source>
        <dbReference type="EMBL" id="CDX22188.1"/>
    </source>
</evidence>
<reference evidence="6 7" key="1">
    <citation type="submission" date="2014-08" db="EMBL/GenBank/DDBJ databases">
        <authorList>
            <person name="Moulin Lionel"/>
        </authorList>
    </citation>
    <scope>NUCLEOTIDE SEQUENCE [LARGE SCALE GENOMIC DNA]</scope>
</reference>
<accession>A0A090GVX4</accession>
<gene>
    <name evidence="2" type="ORF">MPL3356_390189</name>
    <name evidence="4" type="ORF">MPL3365_70038</name>
    <name evidence="3" type="ORF">MPLDJ20_320035</name>
</gene>
<evidence type="ECO:0000313" key="4">
    <source>
        <dbReference type="EMBL" id="CDX61690.1"/>
    </source>
</evidence>
<keyword evidence="5" id="KW-1185">Reference proteome</keyword>
<organism evidence="4 6">
    <name type="scientific">Mesorhizobium plurifarium</name>
    <dbReference type="NCBI Taxonomy" id="69974"/>
    <lineage>
        <taxon>Bacteria</taxon>
        <taxon>Pseudomonadati</taxon>
        <taxon>Pseudomonadota</taxon>
        <taxon>Alphaproteobacteria</taxon>
        <taxon>Hyphomicrobiales</taxon>
        <taxon>Phyllobacteriaceae</taxon>
        <taxon>Mesorhizobium</taxon>
    </lineage>
</organism>
<evidence type="ECO:0000256" key="1">
    <source>
        <dbReference type="SAM" id="MobiDB-lite"/>
    </source>
</evidence>
<reference evidence="5" key="2">
    <citation type="submission" date="2014-08" db="EMBL/GenBank/DDBJ databases">
        <authorList>
            <person name="Moulin L."/>
        </authorList>
    </citation>
    <scope>NUCLEOTIDE SEQUENCE [LARGE SCALE GENOMIC DNA]</scope>
</reference>
<dbReference type="EMBL" id="CCMZ01000033">
    <property type="protein sequence ID" value="CDX22188.1"/>
    <property type="molecule type" value="Genomic_DNA"/>
</dbReference>
<name>A0A090GVX4_MESPL</name>